<evidence type="ECO:0000256" key="4">
    <source>
        <dbReference type="PROSITE-ProRule" id="PRU00449"/>
    </source>
</evidence>
<dbReference type="PANTHER" id="PTHR10634">
    <property type="entry name" value="AN1-TYPE ZINC FINGER PROTEIN"/>
    <property type="match status" value="1"/>
</dbReference>
<dbReference type="GO" id="GO:0008270">
    <property type="term" value="F:zinc ion binding"/>
    <property type="evidence" value="ECO:0007669"/>
    <property type="project" value="UniProtKB-KW"/>
</dbReference>
<evidence type="ECO:0000259" key="6">
    <source>
        <dbReference type="PROSITE" id="PS51039"/>
    </source>
</evidence>
<dbReference type="InterPro" id="IPR050652">
    <property type="entry name" value="AN1_A20_ZnFinger"/>
</dbReference>
<dbReference type="Gene3D" id="4.10.1110.10">
    <property type="entry name" value="AN1-like Zinc finger"/>
    <property type="match status" value="1"/>
</dbReference>
<dbReference type="EMBL" id="BPLQ01008986">
    <property type="protein sequence ID" value="GIY40754.1"/>
    <property type="molecule type" value="Genomic_DNA"/>
</dbReference>
<comment type="caution">
    <text evidence="7">The sequence shown here is derived from an EMBL/GenBank/DDBJ whole genome shotgun (WGS) entry which is preliminary data.</text>
</comment>
<feature type="compositionally biased region" description="Basic and acidic residues" evidence="5">
    <location>
        <begin position="121"/>
        <end position="156"/>
    </location>
</feature>
<feature type="region of interest" description="Disordered" evidence="5">
    <location>
        <begin position="100"/>
        <end position="326"/>
    </location>
</feature>
<dbReference type="PROSITE" id="PS51039">
    <property type="entry name" value="ZF_AN1"/>
    <property type="match status" value="1"/>
</dbReference>
<dbReference type="SMART" id="SM00154">
    <property type="entry name" value="ZnF_AN1"/>
    <property type="match status" value="1"/>
</dbReference>
<keyword evidence="3" id="KW-0862">Zinc</keyword>
<keyword evidence="2 4" id="KW-0863">Zinc-finger</keyword>
<dbReference type="Pfam" id="PF01428">
    <property type="entry name" value="zf-AN1"/>
    <property type="match status" value="1"/>
</dbReference>
<proteinExistence type="predicted"/>
<feature type="compositionally biased region" description="Polar residues" evidence="5">
    <location>
        <begin position="265"/>
        <end position="281"/>
    </location>
</feature>
<keyword evidence="1" id="KW-0479">Metal-binding</keyword>
<protein>
    <submittedName>
        <fullName evidence="7">AN1-type zinc finger protein 5</fullName>
    </submittedName>
</protein>
<evidence type="ECO:0000256" key="1">
    <source>
        <dbReference type="ARBA" id="ARBA00022723"/>
    </source>
</evidence>
<evidence type="ECO:0000313" key="7">
    <source>
        <dbReference type="EMBL" id="GIY40754.1"/>
    </source>
</evidence>
<name>A0AAV4T4U2_9ARAC</name>
<dbReference type="InterPro" id="IPR000058">
    <property type="entry name" value="Znf_AN1"/>
</dbReference>
<gene>
    <name evidence="7" type="primary">ZFAND5</name>
    <name evidence="7" type="ORF">CDAR_213541</name>
</gene>
<feature type="compositionally biased region" description="Basic and acidic residues" evidence="5">
    <location>
        <begin position="177"/>
        <end position="192"/>
    </location>
</feature>
<feature type="domain" description="AN1-type" evidence="6">
    <location>
        <begin position="338"/>
        <end position="384"/>
    </location>
</feature>
<feature type="region of interest" description="Disordered" evidence="5">
    <location>
        <begin position="43"/>
        <end position="65"/>
    </location>
</feature>
<reference evidence="7 8" key="1">
    <citation type="submission" date="2021-06" db="EMBL/GenBank/DDBJ databases">
        <title>Caerostris darwini draft genome.</title>
        <authorList>
            <person name="Kono N."/>
            <person name="Arakawa K."/>
        </authorList>
    </citation>
    <scope>NUCLEOTIDE SEQUENCE [LARGE SCALE GENOMIC DNA]</scope>
</reference>
<dbReference type="AlphaFoldDB" id="A0AAV4T4U2"/>
<sequence>MSDEEKKSDLDAKIVSSTVNNMLSVVDRNDAVQVISAGYEADQSSVQDISDVNTPPNISQENNGIKTDIVEIEELSSGESVQRSSSEALEIVRILYEFPDDSENSDSVKNAPSNKKRRKDSKNEEFIKKSRKEAPNNKGKRLTETDENLKETEKHTCSRNSSKPGKITFASESSLEITEKKNENNVKDDPKNLRSALKPVRRLPKYKEVKNEITSETNPTDFKGHLIQESSSEGTLADVEDNIDSTSNGDISDDLEKGHDGTKTIPESSGGQSSKTISASAPSVDINKESSTRIPIKSASMPLKKNSNLNTSQLSGSEKKMASASSTSQLKIKSDVARHTKRKCFVCNKKLGLTAITCRCGGLYCSQHRYDKEHNCTFDYRSLGAEEIRKNNPLIVAEKIPKL</sequence>
<organism evidence="7 8">
    <name type="scientific">Caerostris darwini</name>
    <dbReference type="NCBI Taxonomy" id="1538125"/>
    <lineage>
        <taxon>Eukaryota</taxon>
        <taxon>Metazoa</taxon>
        <taxon>Ecdysozoa</taxon>
        <taxon>Arthropoda</taxon>
        <taxon>Chelicerata</taxon>
        <taxon>Arachnida</taxon>
        <taxon>Araneae</taxon>
        <taxon>Araneomorphae</taxon>
        <taxon>Entelegynae</taxon>
        <taxon>Araneoidea</taxon>
        <taxon>Araneidae</taxon>
        <taxon>Caerostris</taxon>
    </lineage>
</organism>
<dbReference type="PANTHER" id="PTHR10634:SF149">
    <property type="entry name" value="AN1-TYPE DOMAIN-CONTAINING PROTEIN-RELATED"/>
    <property type="match status" value="1"/>
</dbReference>
<dbReference type="SUPFAM" id="SSF118310">
    <property type="entry name" value="AN1-like Zinc finger"/>
    <property type="match status" value="1"/>
</dbReference>
<evidence type="ECO:0000256" key="3">
    <source>
        <dbReference type="ARBA" id="ARBA00022833"/>
    </source>
</evidence>
<dbReference type="InterPro" id="IPR035896">
    <property type="entry name" value="AN1-like_Znf"/>
</dbReference>
<keyword evidence="8" id="KW-1185">Reference proteome</keyword>
<evidence type="ECO:0000256" key="5">
    <source>
        <dbReference type="SAM" id="MobiDB-lite"/>
    </source>
</evidence>
<accession>A0AAV4T4U2</accession>
<feature type="compositionally biased region" description="Polar residues" evidence="5">
    <location>
        <begin position="305"/>
        <end position="316"/>
    </location>
</feature>
<evidence type="ECO:0000313" key="8">
    <source>
        <dbReference type="Proteomes" id="UP001054837"/>
    </source>
</evidence>
<evidence type="ECO:0000256" key="2">
    <source>
        <dbReference type="ARBA" id="ARBA00022771"/>
    </source>
</evidence>
<dbReference type="Proteomes" id="UP001054837">
    <property type="component" value="Unassembled WGS sequence"/>
</dbReference>